<proteinExistence type="predicted"/>
<organism evidence="1 2">
    <name type="scientific">Dioscorea alata</name>
    <name type="common">Purple yam</name>
    <dbReference type="NCBI Taxonomy" id="55571"/>
    <lineage>
        <taxon>Eukaryota</taxon>
        <taxon>Viridiplantae</taxon>
        <taxon>Streptophyta</taxon>
        <taxon>Embryophyta</taxon>
        <taxon>Tracheophyta</taxon>
        <taxon>Spermatophyta</taxon>
        <taxon>Magnoliopsida</taxon>
        <taxon>Liliopsida</taxon>
        <taxon>Dioscoreales</taxon>
        <taxon>Dioscoreaceae</taxon>
        <taxon>Dioscorea</taxon>
    </lineage>
</organism>
<accession>A0ACB7VDS4</accession>
<gene>
    <name evidence="1" type="ORF">IHE45_09G028200</name>
</gene>
<evidence type="ECO:0000313" key="2">
    <source>
        <dbReference type="Proteomes" id="UP000827976"/>
    </source>
</evidence>
<dbReference type="EMBL" id="CM037019">
    <property type="protein sequence ID" value="KAH7672052.1"/>
    <property type="molecule type" value="Genomic_DNA"/>
</dbReference>
<sequence>MAASYSYFSLTTDFIAYAFLYFILFHFVKRFRLGRNQARRLPPGPKGWPVVGALPLLGNMPHVVLARMAKRYGPVMYLKLGAVGVVVASTPDAAKVFLKTLDVNFSNRPIDSGPTNLAYGGQDLVFAEYGPRWKLLRKLCNLHMLGTKALENWAHIRHNEMGHTIRTMLEVSSKGKPVMLAELLSYAMANMIGEVMLGERVFEKTGTEAEEFKDMVVELMTLAGLVNIGDYLPMLAWMDLQGIEGRMKKLRKKFDVMLTRMIKKHTETAQNRKGKPDLLDAIMANRDNSVAERLSDDSVKAVLLELFTAGTDTSSSTIEWAIAEMLKNPAIMKRAQSEMDQVIGRNRRLTESDIPNLPYLRAICKESFRKHPSTPLNLPHVSSHACEVNGYYIPKKTKLLVNIWAIGRDPEVWKDPLEFNPERFLTGLASKMDPRGANFELIPFGAGRRICAGARMGVVLVEYILGVMIHSFDWENGCKNESKMMDMDEVFGLALQKKVPVSAFVSPRLAPDVYA</sequence>
<protein>
    <submittedName>
        <fullName evidence="1">Flavonoid 3'5'-hydroxylase protein</fullName>
        <ecNumber evidence="1">1.14.14.81</ecNumber>
    </submittedName>
</protein>
<evidence type="ECO:0000313" key="1">
    <source>
        <dbReference type="EMBL" id="KAH7672052.1"/>
    </source>
</evidence>
<dbReference type="EC" id="1.14.14.81" evidence="1"/>
<dbReference type="Proteomes" id="UP000827976">
    <property type="component" value="Chromosome 9"/>
</dbReference>
<name>A0ACB7VDS4_DIOAL</name>
<comment type="caution">
    <text evidence="1">The sequence shown here is derived from an EMBL/GenBank/DDBJ whole genome shotgun (WGS) entry which is preliminary data.</text>
</comment>
<keyword evidence="1" id="KW-0560">Oxidoreductase</keyword>
<reference evidence="2" key="1">
    <citation type="journal article" date="2022" name="Nat. Commun.">
        <title>Chromosome evolution and the genetic basis of agronomically important traits in greater yam.</title>
        <authorList>
            <person name="Bredeson J.V."/>
            <person name="Lyons J.B."/>
            <person name="Oniyinde I.O."/>
            <person name="Okereke N.R."/>
            <person name="Kolade O."/>
            <person name="Nnabue I."/>
            <person name="Nwadili C.O."/>
            <person name="Hribova E."/>
            <person name="Parker M."/>
            <person name="Nwogha J."/>
            <person name="Shu S."/>
            <person name="Carlson J."/>
            <person name="Kariba R."/>
            <person name="Muthemba S."/>
            <person name="Knop K."/>
            <person name="Barton G.J."/>
            <person name="Sherwood A.V."/>
            <person name="Lopez-Montes A."/>
            <person name="Asiedu R."/>
            <person name="Jamnadass R."/>
            <person name="Muchugi A."/>
            <person name="Goodstein D."/>
            <person name="Egesi C.N."/>
            <person name="Featherston J."/>
            <person name="Asfaw A."/>
            <person name="Simpson G.G."/>
            <person name="Dolezel J."/>
            <person name="Hendre P.S."/>
            <person name="Van Deynze A."/>
            <person name="Kumar P.L."/>
            <person name="Obidiegwu J.E."/>
            <person name="Bhattacharjee R."/>
            <person name="Rokhsar D.S."/>
        </authorList>
    </citation>
    <scope>NUCLEOTIDE SEQUENCE [LARGE SCALE GENOMIC DNA]</scope>
    <source>
        <strain evidence="2">cv. TDa95/00328</strain>
    </source>
</reference>
<keyword evidence="2" id="KW-1185">Reference proteome</keyword>